<proteinExistence type="predicted"/>
<evidence type="ECO:0000313" key="2">
    <source>
        <dbReference type="Proteomes" id="UP000004810"/>
    </source>
</evidence>
<dbReference type="EMBL" id="ADBV01014097">
    <property type="protein sequence ID" value="EJW73420.1"/>
    <property type="molecule type" value="Genomic_DNA"/>
</dbReference>
<evidence type="ECO:0000313" key="1">
    <source>
        <dbReference type="EMBL" id="EJW73420.1"/>
    </source>
</evidence>
<gene>
    <name evidence="1" type="ORF">WUBG_15675</name>
</gene>
<dbReference type="AlphaFoldDB" id="J9AH18"/>
<accession>J9AH18</accession>
<name>J9AH18_WUCBA</name>
<comment type="caution">
    <text evidence="1">The sequence shown here is derived from an EMBL/GenBank/DDBJ whole genome shotgun (WGS) entry which is preliminary data.</text>
</comment>
<sequence length="82" mass="9503">MHLNSYRETLHLFVQYVRNVVKDALQCLVARCNSKMLDLWKDIYRLLLQIQITGEGCSLSQCLLQLADCAKHVNSCFEKSEL</sequence>
<organism evidence="1 2">
    <name type="scientific">Wuchereria bancrofti</name>
    <dbReference type="NCBI Taxonomy" id="6293"/>
    <lineage>
        <taxon>Eukaryota</taxon>
        <taxon>Metazoa</taxon>
        <taxon>Ecdysozoa</taxon>
        <taxon>Nematoda</taxon>
        <taxon>Chromadorea</taxon>
        <taxon>Rhabditida</taxon>
        <taxon>Spirurina</taxon>
        <taxon>Spiruromorpha</taxon>
        <taxon>Filarioidea</taxon>
        <taxon>Onchocercidae</taxon>
        <taxon>Wuchereria</taxon>
    </lineage>
</organism>
<dbReference type="Proteomes" id="UP000004810">
    <property type="component" value="Unassembled WGS sequence"/>
</dbReference>
<reference evidence="2" key="1">
    <citation type="submission" date="2012-08" db="EMBL/GenBank/DDBJ databases">
        <title>The Genome Sequence of Wuchereria bancrofti.</title>
        <authorList>
            <person name="Nutman T.B."/>
            <person name="Fink D.L."/>
            <person name="Russ C."/>
            <person name="Young S."/>
            <person name="Zeng Q."/>
            <person name="Koehrsen M."/>
            <person name="Alvarado L."/>
            <person name="Berlin A."/>
            <person name="Chapman S.B."/>
            <person name="Chen Z."/>
            <person name="Freedman E."/>
            <person name="Gellesch M."/>
            <person name="Goldberg J."/>
            <person name="Griggs A."/>
            <person name="Gujja S."/>
            <person name="Heilman E.R."/>
            <person name="Heiman D."/>
            <person name="Hepburn T."/>
            <person name="Howarth C."/>
            <person name="Jen D."/>
            <person name="Larson L."/>
            <person name="Lewis B."/>
            <person name="Mehta T."/>
            <person name="Park D."/>
            <person name="Pearson M."/>
            <person name="Roberts A."/>
            <person name="Saif S."/>
            <person name="Shea T."/>
            <person name="Shenoy N."/>
            <person name="Sisk P."/>
            <person name="Stolte C."/>
            <person name="Sykes S."/>
            <person name="Walk T."/>
            <person name="White J."/>
            <person name="Yandava C."/>
            <person name="Haas B."/>
            <person name="Henn M.R."/>
            <person name="Nusbaum C."/>
            <person name="Birren B."/>
        </authorList>
    </citation>
    <scope>NUCLEOTIDE SEQUENCE [LARGE SCALE GENOMIC DNA]</scope>
    <source>
        <strain evidence="2">NA</strain>
    </source>
</reference>
<protein>
    <submittedName>
        <fullName evidence="1">Uncharacterized protein</fullName>
    </submittedName>
</protein>